<dbReference type="InterPro" id="IPR000305">
    <property type="entry name" value="GIY-YIG_endonuc"/>
</dbReference>
<reference evidence="4" key="1">
    <citation type="journal article" date="2019" name="Int. J. Syst. Evol. Microbiol.">
        <title>The Global Catalogue of Microorganisms (GCM) 10K type strain sequencing project: providing services to taxonomists for standard genome sequencing and annotation.</title>
        <authorList>
            <consortium name="The Broad Institute Genomics Platform"/>
            <consortium name="The Broad Institute Genome Sequencing Center for Infectious Disease"/>
            <person name="Wu L."/>
            <person name="Ma J."/>
        </authorList>
    </citation>
    <scope>NUCLEOTIDE SEQUENCE [LARGE SCALE GENOMIC DNA]</scope>
    <source>
        <strain evidence="4">JCM 12125</strain>
    </source>
</reference>
<gene>
    <name evidence="3" type="ORF">ACFPIE_12610</name>
</gene>
<dbReference type="Proteomes" id="UP001596152">
    <property type="component" value="Unassembled WGS sequence"/>
</dbReference>
<dbReference type="PANTHER" id="PTHR34477">
    <property type="entry name" value="UPF0213 PROTEIN YHBQ"/>
    <property type="match status" value="1"/>
</dbReference>
<sequence length="87" mass="10732">MTSNLYQRIRQHREGRFDGFTRKHGLHRLVWYQSFGSMVGAIQKEKSLKRYLRPWKINLIERDNPHWDDLSLDWDRDPIWKDRPELP</sequence>
<evidence type="ECO:0000313" key="3">
    <source>
        <dbReference type="EMBL" id="MFC5344758.1"/>
    </source>
</evidence>
<evidence type="ECO:0000259" key="2">
    <source>
        <dbReference type="PROSITE" id="PS50164"/>
    </source>
</evidence>
<dbReference type="CDD" id="cd10448">
    <property type="entry name" value="GIY-YIG_unchar_3"/>
    <property type="match status" value="1"/>
</dbReference>
<accession>A0ABW0FV01</accession>
<dbReference type="InterPro" id="IPR050190">
    <property type="entry name" value="UPF0213_domain"/>
</dbReference>
<dbReference type="RefSeq" id="WP_374037718.1">
    <property type="nucleotide sequence ID" value="NZ_CP169082.1"/>
</dbReference>
<comment type="similarity">
    <text evidence="1">Belongs to the UPF0213 family.</text>
</comment>
<evidence type="ECO:0000313" key="4">
    <source>
        <dbReference type="Proteomes" id="UP001596152"/>
    </source>
</evidence>
<protein>
    <submittedName>
        <fullName evidence="3">GIY-YIG nuclease family protein</fullName>
    </submittedName>
</protein>
<dbReference type="EMBL" id="JBHSLF010000024">
    <property type="protein sequence ID" value="MFC5344758.1"/>
    <property type="molecule type" value="Genomic_DNA"/>
</dbReference>
<dbReference type="Gene3D" id="3.40.1440.10">
    <property type="entry name" value="GIY-YIG endonuclease"/>
    <property type="match status" value="1"/>
</dbReference>
<dbReference type="SUPFAM" id="SSF82771">
    <property type="entry name" value="GIY-YIG endonuclease"/>
    <property type="match status" value="1"/>
</dbReference>
<dbReference type="PROSITE" id="PS50164">
    <property type="entry name" value="GIY_YIG"/>
    <property type="match status" value="1"/>
</dbReference>
<evidence type="ECO:0000256" key="1">
    <source>
        <dbReference type="ARBA" id="ARBA00007435"/>
    </source>
</evidence>
<organism evidence="3 4">
    <name type="scientific">Brevundimonas staleyi</name>
    <dbReference type="NCBI Taxonomy" id="74326"/>
    <lineage>
        <taxon>Bacteria</taxon>
        <taxon>Pseudomonadati</taxon>
        <taxon>Pseudomonadota</taxon>
        <taxon>Alphaproteobacteria</taxon>
        <taxon>Caulobacterales</taxon>
        <taxon>Caulobacteraceae</taxon>
        <taxon>Brevundimonas</taxon>
    </lineage>
</organism>
<keyword evidence="4" id="KW-1185">Reference proteome</keyword>
<dbReference type="Pfam" id="PF01541">
    <property type="entry name" value="GIY-YIG"/>
    <property type="match status" value="1"/>
</dbReference>
<comment type="caution">
    <text evidence="3">The sequence shown here is derived from an EMBL/GenBank/DDBJ whole genome shotgun (WGS) entry which is preliminary data.</text>
</comment>
<dbReference type="PANTHER" id="PTHR34477:SF5">
    <property type="entry name" value="BSL5627 PROTEIN"/>
    <property type="match status" value="1"/>
</dbReference>
<dbReference type="InterPro" id="IPR035901">
    <property type="entry name" value="GIY-YIG_endonuc_sf"/>
</dbReference>
<name>A0ABW0FV01_9CAUL</name>
<proteinExistence type="inferred from homology"/>
<feature type="domain" description="GIY-YIG" evidence="2">
    <location>
        <begin position="1"/>
        <end position="58"/>
    </location>
</feature>